<comment type="caution">
    <text evidence="1">The sequence shown here is derived from an EMBL/GenBank/DDBJ whole genome shotgun (WGS) entry which is preliminary data.</text>
</comment>
<organism evidence="1 2">
    <name type="scientific">Paenibacillus mesotrionivorans</name>
    <dbReference type="NCBI Taxonomy" id="3160968"/>
    <lineage>
        <taxon>Bacteria</taxon>
        <taxon>Bacillati</taxon>
        <taxon>Bacillota</taxon>
        <taxon>Bacilli</taxon>
        <taxon>Bacillales</taxon>
        <taxon>Paenibacillaceae</taxon>
        <taxon>Paenibacillus</taxon>
    </lineage>
</organism>
<evidence type="ECO:0000313" key="2">
    <source>
        <dbReference type="Proteomes" id="UP001631969"/>
    </source>
</evidence>
<keyword evidence="2" id="KW-1185">Reference proteome</keyword>
<gene>
    <name evidence="1" type="ORF">ACI1P1_14140</name>
</gene>
<proteinExistence type="predicted"/>
<reference evidence="1" key="1">
    <citation type="submission" date="2024-12" db="EMBL/GenBank/DDBJ databases">
        <authorList>
            <person name="Wu N."/>
        </authorList>
    </citation>
    <scope>NUCLEOTIDE SEQUENCE</scope>
    <source>
        <strain evidence="1">P15</strain>
    </source>
</reference>
<name>A0ACC7P1D5_9BACL</name>
<dbReference type="EMBL" id="JBJURJ010000008">
    <property type="protein sequence ID" value="MFM9329429.1"/>
    <property type="molecule type" value="Genomic_DNA"/>
</dbReference>
<protein>
    <submittedName>
        <fullName evidence="1">MFS transporter</fullName>
    </submittedName>
</protein>
<dbReference type="Proteomes" id="UP001631969">
    <property type="component" value="Unassembled WGS sequence"/>
</dbReference>
<sequence>MTTHNSSKTPTKITEHDSRTDSGDKQLPTLRGLQFWLYATNILSPYLPVYFSAKGYTSSQIGTMMMLGPLLAVLFQPFWGYLSDKLGTVKKIIAGLWAMSILSSIGLFQSSSYGSALFFATAVYFFWLPTLPLMDSITIKATEKRGVTYGSIRLFGSMGYMTILIGTGVLFGSFIGIGNLSYLFWALWIPALLLLLRLRDEPTEGERMTLASLKPILQNKSFLWFLLLVFIMSVPHRMHDVMFSLYLRNAGGSEALVGYSWALHALFEIPAFALLNKYLHKVRELTLLGIVCLLYTLRWTGYALAPEPWVMVLLQAGAIVTYAVFWLTAVYYTVRVLPKQLISTGQSLLSMVYLGLAGMTGGTVGGWLFDHFGATSIYWFAAAASLVAGCAFLATEFVAQRRTFRR</sequence>
<accession>A0ACC7P1D5</accession>
<evidence type="ECO:0000313" key="1">
    <source>
        <dbReference type="EMBL" id="MFM9329429.1"/>
    </source>
</evidence>